<protein>
    <submittedName>
        <fullName evidence="6">TetR/AcrR family transcriptional regulator</fullName>
    </submittedName>
</protein>
<dbReference type="EMBL" id="JAOTPO010000008">
    <property type="protein sequence ID" value="MDE5414291.1"/>
    <property type="molecule type" value="Genomic_DNA"/>
</dbReference>
<keyword evidence="7" id="KW-1185">Reference proteome</keyword>
<dbReference type="PANTHER" id="PTHR43479">
    <property type="entry name" value="ACREF/ENVCD OPERON REPRESSOR-RELATED"/>
    <property type="match status" value="1"/>
</dbReference>
<name>A0ABT5VFS0_9BACI</name>
<feature type="domain" description="HTH tetR-type" evidence="5">
    <location>
        <begin position="14"/>
        <end position="74"/>
    </location>
</feature>
<dbReference type="Pfam" id="PF00440">
    <property type="entry name" value="TetR_N"/>
    <property type="match status" value="1"/>
</dbReference>
<evidence type="ECO:0000313" key="7">
    <source>
        <dbReference type="Proteomes" id="UP001148125"/>
    </source>
</evidence>
<dbReference type="Gene3D" id="1.10.10.60">
    <property type="entry name" value="Homeodomain-like"/>
    <property type="match status" value="1"/>
</dbReference>
<evidence type="ECO:0000256" key="2">
    <source>
        <dbReference type="ARBA" id="ARBA00023125"/>
    </source>
</evidence>
<keyword evidence="2 3" id="KW-0238">DNA-binding</keyword>
<dbReference type="PANTHER" id="PTHR43479:SF11">
    <property type="entry name" value="ACREF_ENVCD OPERON REPRESSOR-RELATED"/>
    <property type="match status" value="1"/>
</dbReference>
<dbReference type="InterPro" id="IPR009057">
    <property type="entry name" value="Homeodomain-like_sf"/>
</dbReference>
<sequence length="211" mass="24954">MTDKKMTERAKQAQQRRNELLQSAKRLFAEKGYHATTTRSINQSIGMADGLIYHYFPEGKKQILFTLIEEESERKLNGMRQAVSSLHKEMPVDEFLFNIAKIIFKYATKDKEYILILFRESNILESDAITSFFHQFKETIDFAVDILNHYIAENKVKDLDPRMMLMQFSNSITIYIIQKLIMNKDFIFGLEEEEDYIRMLVDHTVKTWSRS</sequence>
<dbReference type="PRINTS" id="PR00455">
    <property type="entry name" value="HTHTETR"/>
</dbReference>
<proteinExistence type="predicted"/>
<comment type="caution">
    <text evidence="6">The sequence shown here is derived from an EMBL/GenBank/DDBJ whole genome shotgun (WGS) entry which is preliminary data.</text>
</comment>
<evidence type="ECO:0000259" key="5">
    <source>
        <dbReference type="PROSITE" id="PS50977"/>
    </source>
</evidence>
<dbReference type="PROSITE" id="PS50977">
    <property type="entry name" value="HTH_TETR_2"/>
    <property type="match status" value="1"/>
</dbReference>
<feature type="coiled-coil region" evidence="4">
    <location>
        <begin position="3"/>
        <end position="30"/>
    </location>
</feature>
<dbReference type="InterPro" id="IPR036271">
    <property type="entry name" value="Tet_transcr_reg_TetR-rel_C_sf"/>
</dbReference>
<dbReference type="InterPro" id="IPR050624">
    <property type="entry name" value="HTH-type_Tx_Regulator"/>
</dbReference>
<organism evidence="6 7">
    <name type="scientific">Alkalihalobacterium chitinilyticum</name>
    <dbReference type="NCBI Taxonomy" id="2980103"/>
    <lineage>
        <taxon>Bacteria</taxon>
        <taxon>Bacillati</taxon>
        <taxon>Bacillota</taxon>
        <taxon>Bacilli</taxon>
        <taxon>Bacillales</taxon>
        <taxon>Bacillaceae</taxon>
        <taxon>Alkalihalobacterium</taxon>
    </lineage>
</organism>
<dbReference type="Proteomes" id="UP001148125">
    <property type="component" value="Unassembled WGS sequence"/>
</dbReference>
<dbReference type="SUPFAM" id="SSF48498">
    <property type="entry name" value="Tetracyclin repressor-like, C-terminal domain"/>
    <property type="match status" value="1"/>
</dbReference>
<keyword evidence="4" id="KW-0175">Coiled coil</keyword>
<dbReference type="SUPFAM" id="SSF46689">
    <property type="entry name" value="Homeodomain-like"/>
    <property type="match status" value="1"/>
</dbReference>
<accession>A0ABT5VFS0</accession>
<evidence type="ECO:0000313" key="6">
    <source>
        <dbReference type="EMBL" id="MDE5414291.1"/>
    </source>
</evidence>
<dbReference type="RefSeq" id="WP_275118900.1">
    <property type="nucleotide sequence ID" value="NZ_JAOTPO010000008.1"/>
</dbReference>
<evidence type="ECO:0000256" key="3">
    <source>
        <dbReference type="PROSITE-ProRule" id="PRU00335"/>
    </source>
</evidence>
<keyword evidence="1" id="KW-0678">Repressor</keyword>
<evidence type="ECO:0000256" key="1">
    <source>
        <dbReference type="ARBA" id="ARBA00022491"/>
    </source>
</evidence>
<gene>
    <name evidence="6" type="ORF">N7Z68_12995</name>
</gene>
<evidence type="ECO:0000256" key="4">
    <source>
        <dbReference type="SAM" id="Coils"/>
    </source>
</evidence>
<reference evidence="6" key="1">
    <citation type="submission" date="2024-05" db="EMBL/GenBank/DDBJ databases">
        <title>Alkalihalobacillus sp. strain MEB203 novel alkaliphilic bacterium from Lonar Lake, India.</title>
        <authorList>
            <person name="Joshi A."/>
            <person name="Thite S."/>
            <person name="Mengade P."/>
        </authorList>
    </citation>
    <scope>NUCLEOTIDE SEQUENCE</scope>
    <source>
        <strain evidence="6">MEB 203</strain>
    </source>
</reference>
<feature type="DNA-binding region" description="H-T-H motif" evidence="3">
    <location>
        <begin position="37"/>
        <end position="56"/>
    </location>
</feature>
<dbReference type="InterPro" id="IPR001647">
    <property type="entry name" value="HTH_TetR"/>
</dbReference>
<dbReference type="Gene3D" id="1.10.357.10">
    <property type="entry name" value="Tetracycline Repressor, domain 2"/>
    <property type="match status" value="1"/>
</dbReference>